<dbReference type="GO" id="GO:0032221">
    <property type="term" value="C:Rpd3S complex"/>
    <property type="evidence" value="ECO:0007669"/>
    <property type="project" value="TreeGrafter"/>
</dbReference>
<dbReference type="PANTHER" id="PTHR47636:SF1">
    <property type="entry name" value="TRANSCRIPTIONAL REGULATORY PROTEIN RCO1"/>
    <property type="match status" value="1"/>
</dbReference>
<dbReference type="CDD" id="cd15534">
    <property type="entry name" value="PHD2_PHF12_Rco1"/>
    <property type="match status" value="1"/>
</dbReference>
<dbReference type="PANTHER" id="PTHR47636">
    <property type="entry name" value="TRANSCRIPTIONAL REGULATORY PROTEIN RCO1"/>
    <property type="match status" value="1"/>
</dbReference>
<evidence type="ECO:0000256" key="2">
    <source>
        <dbReference type="ARBA" id="ARBA00022771"/>
    </source>
</evidence>
<feature type="region of interest" description="Disordered" evidence="5">
    <location>
        <begin position="520"/>
        <end position="580"/>
    </location>
</feature>
<dbReference type="OrthoDB" id="5876363at2759"/>
<gene>
    <name evidence="7" type="ORF">BOTBODRAFT_27778</name>
</gene>
<feature type="region of interest" description="Disordered" evidence="5">
    <location>
        <begin position="463"/>
        <end position="491"/>
    </location>
</feature>
<dbReference type="InterPro" id="IPR013083">
    <property type="entry name" value="Znf_RING/FYVE/PHD"/>
</dbReference>
<feature type="region of interest" description="Disordered" evidence="5">
    <location>
        <begin position="61"/>
        <end position="208"/>
    </location>
</feature>
<keyword evidence="8" id="KW-1185">Reference proteome</keyword>
<feature type="compositionally biased region" description="Low complexity" evidence="5">
    <location>
        <begin position="72"/>
        <end position="88"/>
    </location>
</feature>
<dbReference type="InterPro" id="IPR019787">
    <property type="entry name" value="Znf_PHD-finger"/>
</dbReference>
<dbReference type="EMBL" id="KL198018">
    <property type="protein sequence ID" value="KDQ20354.1"/>
    <property type="molecule type" value="Genomic_DNA"/>
</dbReference>
<evidence type="ECO:0000259" key="6">
    <source>
        <dbReference type="PROSITE" id="PS50016"/>
    </source>
</evidence>
<feature type="compositionally biased region" description="Basic and acidic residues" evidence="5">
    <location>
        <begin position="190"/>
        <end position="200"/>
    </location>
</feature>
<name>A0A067MXP7_BOTB1</name>
<evidence type="ECO:0000256" key="1">
    <source>
        <dbReference type="ARBA" id="ARBA00022723"/>
    </source>
</evidence>
<dbReference type="AlphaFoldDB" id="A0A067MXP7"/>
<evidence type="ECO:0000256" key="5">
    <source>
        <dbReference type="SAM" id="MobiDB-lite"/>
    </source>
</evidence>
<dbReference type="STRING" id="930990.A0A067MXP7"/>
<dbReference type="InterPro" id="IPR001965">
    <property type="entry name" value="Znf_PHD"/>
</dbReference>
<dbReference type="Pfam" id="PF00628">
    <property type="entry name" value="PHD"/>
    <property type="match status" value="2"/>
</dbReference>
<keyword evidence="1" id="KW-0479">Metal-binding</keyword>
<evidence type="ECO:0000313" key="7">
    <source>
        <dbReference type="EMBL" id="KDQ20354.1"/>
    </source>
</evidence>
<dbReference type="InterPro" id="IPR019786">
    <property type="entry name" value="Zinc_finger_PHD-type_CS"/>
</dbReference>
<dbReference type="PROSITE" id="PS50016">
    <property type="entry name" value="ZF_PHD_2"/>
    <property type="match status" value="1"/>
</dbReference>
<dbReference type="HOGENOM" id="CLU_020927_0_0_1"/>
<feature type="compositionally biased region" description="Low complexity" evidence="5">
    <location>
        <begin position="719"/>
        <end position="740"/>
    </location>
</feature>
<feature type="compositionally biased region" description="Basic and acidic residues" evidence="5">
    <location>
        <begin position="520"/>
        <end position="541"/>
    </location>
</feature>
<evidence type="ECO:0000313" key="8">
    <source>
        <dbReference type="Proteomes" id="UP000027195"/>
    </source>
</evidence>
<feature type="compositionally biased region" description="Polar residues" evidence="5">
    <location>
        <begin position="111"/>
        <end position="121"/>
    </location>
</feature>
<accession>A0A067MXP7</accession>
<feature type="compositionally biased region" description="Low complexity" evidence="5">
    <location>
        <begin position="544"/>
        <end position="560"/>
    </location>
</feature>
<organism evidence="7 8">
    <name type="scientific">Botryobasidium botryosum (strain FD-172 SS1)</name>
    <dbReference type="NCBI Taxonomy" id="930990"/>
    <lineage>
        <taxon>Eukaryota</taxon>
        <taxon>Fungi</taxon>
        <taxon>Dikarya</taxon>
        <taxon>Basidiomycota</taxon>
        <taxon>Agaricomycotina</taxon>
        <taxon>Agaricomycetes</taxon>
        <taxon>Cantharellales</taxon>
        <taxon>Botryobasidiaceae</taxon>
        <taxon>Botryobasidium</taxon>
    </lineage>
</organism>
<dbReference type="GO" id="GO:0008270">
    <property type="term" value="F:zinc ion binding"/>
    <property type="evidence" value="ECO:0007669"/>
    <property type="project" value="UniProtKB-KW"/>
</dbReference>
<dbReference type="Proteomes" id="UP000027195">
    <property type="component" value="Unassembled WGS sequence"/>
</dbReference>
<feature type="region of interest" description="Disordered" evidence="5">
    <location>
        <begin position="661"/>
        <end position="740"/>
    </location>
</feature>
<proteinExistence type="predicted"/>
<dbReference type="GO" id="GO:0006357">
    <property type="term" value="P:regulation of transcription by RNA polymerase II"/>
    <property type="evidence" value="ECO:0007669"/>
    <property type="project" value="TreeGrafter"/>
</dbReference>
<feature type="domain" description="PHD-type" evidence="6">
    <location>
        <begin position="213"/>
        <end position="271"/>
    </location>
</feature>
<dbReference type="Gene3D" id="2.30.30.1150">
    <property type="match status" value="1"/>
</dbReference>
<dbReference type="Gene3D" id="3.30.40.10">
    <property type="entry name" value="Zinc/RING finger domain, C3HC4 (zinc finger)"/>
    <property type="match status" value="1"/>
</dbReference>
<evidence type="ECO:0000256" key="3">
    <source>
        <dbReference type="ARBA" id="ARBA00022833"/>
    </source>
</evidence>
<feature type="compositionally biased region" description="Basic and acidic residues" evidence="5">
    <location>
        <begin position="156"/>
        <end position="182"/>
    </location>
</feature>
<keyword evidence="2 4" id="KW-0863">Zinc-finger</keyword>
<dbReference type="InParanoid" id="A0A067MXP7"/>
<feature type="region of interest" description="Disordered" evidence="5">
    <location>
        <begin position="34"/>
        <end position="53"/>
    </location>
</feature>
<evidence type="ECO:0000256" key="4">
    <source>
        <dbReference type="PROSITE-ProRule" id="PRU00146"/>
    </source>
</evidence>
<dbReference type="PROSITE" id="PS01359">
    <property type="entry name" value="ZF_PHD_1"/>
    <property type="match status" value="1"/>
</dbReference>
<protein>
    <recommendedName>
        <fullName evidence="6">PHD-type domain-containing protein</fullName>
    </recommendedName>
</protein>
<sequence>MAESQIDETGLPACLLPPFPPVLKAPLQIDGSDPSLSTEVLPAPPPISFIQVPPKRDLKRPYISFLPTSDPGTTYGTGAASTLALGAAPDDPIRRTAKRARVEKTHLNRAQRASNRSNGTPSPADAQSAGTTATAESGSGKKAASDSPAAELETLQIKEERDVVSDGERADDDRSATPVEKKSRGKSKGKQKEKVGKEPVEALPEPDAPSINQDHCSACFTPHYHTNSPTSFLYCDGCPRSFHLSCLDPPVFEQSDIPSEKEWFCPSCHARKHPLPKPPKHAGIFDLLLYQLHSTIPTVYQLPSHIRGFFKDVNTGIGGQYIDSGDIKPARSTRQGFLEERDPYRLKDRNNKPILCFKCNRSAAPPTLEEPRASIPSKRVRLGHTSTPTSAASSTTTLASSSGKSILSCDHCNLHWHLDCLDPPLVIMPPSHKKWMCPNHADRLLPKRRVPKSGVETIQITEQGQRNNGIIDVVPSGDGGRGAASSRGTTVPYDETWINNQRYQVPEETIVLDFWDKLGKGKATDPRERRSISPRKADVRMHSCSRSSPPSSPLTSLSSLDGDAEDEERRQPPTPMPTRVKFEKIDDMNAVKQLTSHERVSAGVEAPDVFNSQEDASRLHAFVQFIFQDLATHAPTKGTLPLEHHGTAKLPFASPAVSAATSPQKLSSEKKPSSFTIRIPAASSRTDSSRLRRSRRRQPSETSSAPSDLPPQDTLAAAAKSSNHVTTTTTANSTASPALTPEEIQQLKNVRELMLLKGPDKMLEFLRST</sequence>
<keyword evidence="3" id="KW-0862">Zinc</keyword>
<dbReference type="SMART" id="SM00249">
    <property type="entry name" value="PHD"/>
    <property type="match status" value="2"/>
</dbReference>
<feature type="compositionally biased region" description="Polar residues" evidence="5">
    <location>
        <begin position="128"/>
        <end position="137"/>
    </location>
</feature>
<dbReference type="SUPFAM" id="SSF57903">
    <property type="entry name" value="FYVE/PHD zinc finger"/>
    <property type="match status" value="2"/>
</dbReference>
<dbReference type="InterPro" id="IPR011011">
    <property type="entry name" value="Znf_FYVE_PHD"/>
</dbReference>
<reference evidence="8" key="1">
    <citation type="journal article" date="2014" name="Proc. Natl. Acad. Sci. U.S.A.">
        <title>Extensive sampling of basidiomycete genomes demonstrates inadequacy of the white-rot/brown-rot paradigm for wood decay fungi.</title>
        <authorList>
            <person name="Riley R."/>
            <person name="Salamov A.A."/>
            <person name="Brown D.W."/>
            <person name="Nagy L.G."/>
            <person name="Floudas D."/>
            <person name="Held B.W."/>
            <person name="Levasseur A."/>
            <person name="Lombard V."/>
            <person name="Morin E."/>
            <person name="Otillar R."/>
            <person name="Lindquist E.A."/>
            <person name="Sun H."/>
            <person name="LaButti K.M."/>
            <person name="Schmutz J."/>
            <person name="Jabbour D."/>
            <person name="Luo H."/>
            <person name="Baker S.E."/>
            <person name="Pisabarro A.G."/>
            <person name="Walton J.D."/>
            <person name="Blanchette R.A."/>
            <person name="Henrissat B."/>
            <person name="Martin F."/>
            <person name="Cullen D."/>
            <person name="Hibbett D.S."/>
            <person name="Grigoriev I.V."/>
        </authorList>
    </citation>
    <scope>NUCLEOTIDE SEQUENCE [LARGE SCALE GENOMIC DNA]</scope>
    <source>
        <strain evidence="8">FD-172 SS1</strain>
    </source>
</reference>
<dbReference type="InterPro" id="IPR052819">
    <property type="entry name" value="Chromatin_regulatory_protein"/>
</dbReference>